<evidence type="ECO:0000256" key="2">
    <source>
        <dbReference type="ARBA" id="ARBA00022598"/>
    </source>
</evidence>
<dbReference type="InterPro" id="IPR001233">
    <property type="entry name" value="RtcB"/>
</dbReference>
<feature type="binding site" evidence="9">
    <location>
        <position position="359"/>
    </location>
    <ligand>
        <name>GMP</name>
        <dbReference type="ChEBI" id="CHEBI:58115"/>
    </ligand>
</feature>
<dbReference type="VEuPathDB" id="MicrosporidiaDB:H312_01991"/>
<feature type="binding site" evidence="10">
    <location>
        <position position="316"/>
    </location>
    <ligand>
        <name>Mn(2+)</name>
        <dbReference type="ChEBI" id="CHEBI:29035"/>
        <label>2</label>
    </ligand>
</feature>
<dbReference type="Pfam" id="PF01139">
    <property type="entry name" value="RtcB"/>
    <property type="match status" value="1"/>
</dbReference>
<comment type="catalytic activity">
    <reaction evidence="7">
        <text>a 3'-end 3'-phospho-ribonucleotide-RNA + a 5'-end dephospho-ribonucleoside-RNA + GTP = a ribonucleotidyl-ribonucleotide-RNA + GMP + diphosphate</text>
        <dbReference type="Rhea" id="RHEA:68076"/>
        <dbReference type="Rhea" id="RHEA-COMP:10463"/>
        <dbReference type="Rhea" id="RHEA-COMP:13936"/>
        <dbReference type="Rhea" id="RHEA-COMP:17355"/>
        <dbReference type="ChEBI" id="CHEBI:33019"/>
        <dbReference type="ChEBI" id="CHEBI:37565"/>
        <dbReference type="ChEBI" id="CHEBI:58115"/>
        <dbReference type="ChEBI" id="CHEBI:83062"/>
        <dbReference type="ChEBI" id="CHEBI:138284"/>
        <dbReference type="ChEBI" id="CHEBI:173118"/>
        <dbReference type="EC" id="6.5.1.8"/>
    </reaction>
</comment>
<dbReference type="GO" id="GO:0006396">
    <property type="term" value="P:RNA processing"/>
    <property type="evidence" value="ECO:0007669"/>
    <property type="project" value="InterPro"/>
</dbReference>
<dbReference type="GO" id="GO:0003972">
    <property type="term" value="F:RNA ligase (ATP) activity"/>
    <property type="evidence" value="ECO:0007669"/>
    <property type="project" value="TreeGrafter"/>
</dbReference>
<dbReference type="GO" id="GO:0046872">
    <property type="term" value="F:metal ion binding"/>
    <property type="evidence" value="ECO:0007669"/>
    <property type="project" value="UniProtKB-KW"/>
</dbReference>
<evidence type="ECO:0000256" key="8">
    <source>
        <dbReference type="PIRSR" id="PIRSR601233-1"/>
    </source>
</evidence>
<keyword evidence="4 9" id="KW-0547">Nucleotide-binding</keyword>
<evidence type="ECO:0000256" key="5">
    <source>
        <dbReference type="ARBA" id="ARBA00023134"/>
    </source>
</evidence>
<evidence type="ECO:0000256" key="4">
    <source>
        <dbReference type="ARBA" id="ARBA00022741"/>
    </source>
</evidence>
<feature type="active site" description="GMP-histidine intermediate" evidence="8">
    <location>
        <position position="378"/>
    </location>
</feature>
<dbReference type="GO" id="GO:0005525">
    <property type="term" value="F:GTP binding"/>
    <property type="evidence" value="ECO:0007669"/>
    <property type="project" value="UniProtKB-KW"/>
</dbReference>
<feature type="binding site" evidence="10">
    <location>
        <position position="215"/>
    </location>
    <ligand>
        <name>Mn(2+)</name>
        <dbReference type="ChEBI" id="CHEBI:29035"/>
        <label>1</label>
    </ligand>
</feature>
<keyword evidence="12" id="KW-1185">Reference proteome</keyword>
<keyword evidence="6 10" id="KW-0464">Manganese</keyword>
<organism evidence="11 12">
    <name type="scientific">Anncaliia algerae PRA339</name>
    <dbReference type="NCBI Taxonomy" id="1288291"/>
    <lineage>
        <taxon>Eukaryota</taxon>
        <taxon>Fungi</taxon>
        <taxon>Fungi incertae sedis</taxon>
        <taxon>Microsporidia</taxon>
        <taxon>Tubulinosematoidea</taxon>
        <taxon>Tubulinosematidae</taxon>
        <taxon>Anncaliia</taxon>
    </lineage>
</organism>
<evidence type="ECO:0000256" key="7">
    <source>
        <dbReference type="ARBA" id="ARBA00047746"/>
    </source>
</evidence>
<dbReference type="Proteomes" id="UP000030655">
    <property type="component" value="Unassembled WGS sequence"/>
</dbReference>
<evidence type="ECO:0000256" key="1">
    <source>
        <dbReference type="ARBA" id="ARBA00012726"/>
    </source>
</evidence>
<comment type="cofactor">
    <cofactor evidence="10">
        <name>Mn(2+)</name>
        <dbReference type="ChEBI" id="CHEBI:29035"/>
    </cofactor>
    <text evidence="10">Binds 2 manganese ions per subunit.</text>
</comment>
<sequence>MLNSYDNKVVYFLQENEELPEDLKDQIQRITEYNYINKIVLLPDVHLGYYFPVGSVVSVDLSYEDACIFPCGIGFDINCGVRMCKTNLMYEQIKNRLSQIADELFDNISVGSEKEINLRLRDKERLQENFKLNNQSDFIKTFATEEKKKRENIDLKILNGILDFGLKYLKEINMIDDDLSKIDDYGNYIGNSRNISQKAKGKGLSQIGSLGSGNHYIEIQVIEDIYCEKTAKELGLQKNQILYSIHSGSRGLGHQVKSEYEEIIKFNTKEGQKYFAAMKSAANFAFANRALLCKRVRNVIKSNFTCDIELISDVSHNIIKKEIIFGKEYLLHRKGASQSYCNLRSNHLIPVGGSMGTASYLLAGTEESLDTTLGSCCHGSGRIFSRKECIENFTYDKLRTEMEGIYVRYGNKKGLIEEIPSAYKNIDDVISVCEKNKISKKIIKVRPLAVIKG</sequence>
<proteinExistence type="predicted"/>
<evidence type="ECO:0000256" key="10">
    <source>
        <dbReference type="PIRSR" id="PIRSR601233-3"/>
    </source>
</evidence>
<dbReference type="SUPFAM" id="SSF103365">
    <property type="entry name" value="Hypothetical protein PH1602"/>
    <property type="match status" value="1"/>
</dbReference>
<accession>A0A059F0Y2</accession>
<evidence type="ECO:0000256" key="6">
    <source>
        <dbReference type="ARBA" id="ARBA00023211"/>
    </source>
</evidence>
<keyword evidence="5 9" id="KW-0342">GTP-binding</keyword>
<evidence type="ECO:0000256" key="9">
    <source>
        <dbReference type="PIRSR" id="PIRSR601233-2"/>
    </source>
</evidence>
<gene>
    <name evidence="11" type="ORF">H312_01991</name>
</gene>
<protein>
    <recommendedName>
        <fullName evidence="1">3'-phosphate/5'-hydroxy nucleic acid ligase</fullName>
        <ecNumber evidence="1">6.5.1.8</ecNumber>
    </recommendedName>
</protein>
<dbReference type="EC" id="6.5.1.8" evidence="1"/>
<feature type="binding site" evidence="9">
    <location>
        <begin position="352"/>
        <end position="355"/>
    </location>
    <ligand>
        <name>GMP</name>
        <dbReference type="ChEBI" id="CHEBI:58115"/>
    </ligand>
</feature>
<feature type="binding site" evidence="9">
    <location>
        <begin position="214"/>
        <end position="218"/>
    </location>
    <ligand>
        <name>GMP</name>
        <dbReference type="ChEBI" id="CHEBI:58115"/>
    </ligand>
</feature>
<evidence type="ECO:0000313" key="11">
    <source>
        <dbReference type="EMBL" id="KCZ80616.1"/>
    </source>
</evidence>
<dbReference type="STRING" id="1288291.A0A059F0Y2"/>
<dbReference type="InterPro" id="IPR036025">
    <property type="entry name" value="RtcB-like_sf"/>
</dbReference>
<reference evidence="12" key="1">
    <citation type="submission" date="2013-02" db="EMBL/GenBank/DDBJ databases">
        <authorList>
            <consortium name="The Broad Institute Genome Sequencing Platform"/>
            <person name="Cuomo C."/>
            <person name="Becnel J."/>
            <person name="Sanscrainte N."/>
            <person name="Walker B."/>
            <person name="Young S.K."/>
            <person name="Zeng Q."/>
            <person name="Gargeya S."/>
            <person name="Fitzgerald M."/>
            <person name="Haas B."/>
            <person name="Abouelleil A."/>
            <person name="Alvarado L."/>
            <person name="Arachchi H.M."/>
            <person name="Berlin A.M."/>
            <person name="Chapman S.B."/>
            <person name="Dewar J."/>
            <person name="Goldberg J."/>
            <person name="Griggs A."/>
            <person name="Gujja S."/>
            <person name="Hansen M."/>
            <person name="Howarth C."/>
            <person name="Imamovic A."/>
            <person name="Larimer J."/>
            <person name="McCowan C."/>
            <person name="Murphy C."/>
            <person name="Neiman D."/>
            <person name="Pearson M."/>
            <person name="Priest M."/>
            <person name="Roberts A."/>
            <person name="Saif S."/>
            <person name="Shea T."/>
            <person name="Sisk P."/>
            <person name="Sykes S."/>
            <person name="Wortman J."/>
            <person name="Nusbaum C."/>
            <person name="Birren B."/>
        </authorList>
    </citation>
    <scope>NUCLEOTIDE SEQUENCE [LARGE SCALE GENOMIC DNA]</scope>
    <source>
        <strain evidence="12">PRA339</strain>
    </source>
</reference>
<dbReference type="OrthoDB" id="10249697at2759"/>
<keyword evidence="3 10" id="KW-0479">Metal-binding</keyword>
<feature type="binding site" evidence="9">
    <location>
        <begin position="316"/>
        <end position="317"/>
    </location>
    <ligand>
        <name>GMP</name>
        <dbReference type="ChEBI" id="CHEBI:58115"/>
    </ligand>
</feature>
<dbReference type="GO" id="GO:0170057">
    <property type="term" value="F:RNA ligase (GTP) activity"/>
    <property type="evidence" value="ECO:0007669"/>
    <property type="project" value="UniProtKB-EC"/>
</dbReference>
<reference evidence="11 12" key="2">
    <citation type="submission" date="2014-03" db="EMBL/GenBank/DDBJ databases">
        <title>The Genome Sequence of Anncaliia algerae insect isolate PRA339.</title>
        <authorList>
            <consortium name="The Broad Institute Genome Sequencing Platform"/>
            <consortium name="The Broad Institute Genome Sequencing Center for Infectious Disease"/>
            <person name="Cuomo C."/>
            <person name="Becnel J."/>
            <person name="Sanscrainte N."/>
            <person name="Walker B."/>
            <person name="Young S.K."/>
            <person name="Zeng Q."/>
            <person name="Gargeya S."/>
            <person name="Fitzgerald M."/>
            <person name="Haas B."/>
            <person name="Abouelleil A."/>
            <person name="Alvarado L."/>
            <person name="Arachchi H.M."/>
            <person name="Berlin A.M."/>
            <person name="Chapman S.B."/>
            <person name="Dewar J."/>
            <person name="Goldberg J."/>
            <person name="Griggs A."/>
            <person name="Gujja S."/>
            <person name="Hansen M."/>
            <person name="Howarth C."/>
            <person name="Imamovic A."/>
            <person name="Larimer J."/>
            <person name="McCowan C."/>
            <person name="Murphy C."/>
            <person name="Neiman D."/>
            <person name="Pearson M."/>
            <person name="Priest M."/>
            <person name="Roberts A."/>
            <person name="Saif S."/>
            <person name="Shea T."/>
            <person name="Sisk P."/>
            <person name="Sykes S."/>
            <person name="Wortman J."/>
            <person name="Nusbaum C."/>
            <person name="Birren B."/>
        </authorList>
    </citation>
    <scope>NUCLEOTIDE SEQUENCE [LARGE SCALE GENOMIC DNA]</scope>
    <source>
        <strain evidence="11 12">PRA339</strain>
    </source>
</reference>
<feature type="binding site" evidence="10">
    <location>
        <position position="76"/>
    </location>
    <ligand>
        <name>Mn(2+)</name>
        <dbReference type="ChEBI" id="CHEBI:29035"/>
        <label>1</label>
    </ligand>
</feature>
<feature type="binding site" evidence="9">
    <location>
        <position position="452"/>
    </location>
    <ligand>
        <name>GMP</name>
        <dbReference type="ChEBI" id="CHEBI:58115"/>
    </ligand>
</feature>
<evidence type="ECO:0000256" key="3">
    <source>
        <dbReference type="ARBA" id="ARBA00022723"/>
    </source>
</evidence>
<dbReference type="HOGENOM" id="CLU_022279_0_1_1"/>
<dbReference type="EMBL" id="KK365171">
    <property type="protein sequence ID" value="KCZ80616.1"/>
    <property type="molecule type" value="Genomic_DNA"/>
</dbReference>
<evidence type="ECO:0000313" key="12">
    <source>
        <dbReference type="Proteomes" id="UP000030655"/>
    </source>
</evidence>
<keyword evidence="2" id="KW-0436">Ligase</keyword>
<dbReference type="AlphaFoldDB" id="A0A059F0Y2"/>
<dbReference type="PANTHER" id="PTHR11118:SF1">
    <property type="entry name" value="RNA-SPLICING LIGASE RTCB HOMOLOG"/>
    <property type="match status" value="1"/>
</dbReference>
<dbReference type="Gene3D" id="3.90.1860.10">
    <property type="entry name" value="tRNA-splicing ligase RtcB"/>
    <property type="match status" value="1"/>
</dbReference>
<name>A0A059F0Y2_9MICR</name>
<feature type="binding site" evidence="10">
    <location>
        <position position="246"/>
    </location>
    <ligand>
        <name>Mn(2+)</name>
        <dbReference type="ChEBI" id="CHEBI:29035"/>
        <label>2</label>
    </ligand>
</feature>
<feature type="binding site" evidence="9">
    <location>
        <begin position="378"/>
        <end position="381"/>
    </location>
    <ligand>
        <name>GMP</name>
        <dbReference type="ChEBI" id="CHEBI:58115"/>
    </ligand>
</feature>
<dbReference type="PANTHER" id="PTHR11118">
    <property type="entry name" value="RNA-SPLICING LIGASE RTCB HOMOLOG"/>
    <property type="match status" value="1"/>
</dbReference>